<accession>A0AAJ0LIS1</accession>
<organism evidence="1 2">
    <name type="scientific">Pseudomonas parafulva</name>
    <dbReference type="NCBI Taxonomy" id="157782"/>
    <lineage>
        <taxon>Bacteria</taxon>
        <taxon>Pseudomonadati</taxon>
        <taxon>Pseudomonadota</taxon>
        <taxon>Gammaproteobacteria</taxon>
        <taxon>Pseudomonadales</taxon>
        <taxon>Pseudomonadaceae</taxon>
        <taxon>Pseudomonas</taxon>
    </lineage>
</organism>
<evidence type="ECO:0000313" key="1">
    <source>
        <dbReference type="EMBL" id="KTT16936.1"/>
    </source>
</evidence>
<reference evidence="1 2" key="1">
    <citation type="journal article" date="2016" name="Front. Microbiol.">
        <title>Genomic Resource of Rice Seed Associated Bacteria.</title>
        <authorList>
            <person name="Midha S."/>
            <person name="Bansal K."/>
            <person name="Sharma S."/>
            <person name="Kumar N."/>
            <person name="Patil P.P."/>
            <person name="Chaudhry V."/>
            <person name="Patil P.B."/>
        </authorList>
    </citation>
    <scope>NUCLEOTIDE SEQUENCE [LARGE SCALE GENOMIC DNA]</scope>
    <source>
        <strain evidence="1 2">NS96</strain>
    </source>
</reference>
<gene>
    <name evidence="1" type="ORF">NS96R_14005</name>
</gene>
<sequence>MLPGVVVIEISRFYKEVRKFCQQEPTYSPRRQVVRTLPSDRWDLSRVARRVYNDASEVLTIMAAAGLPNVDSELKEQDLVLPTIEHLHLLKQQAGLVTKVRTVR</sequence>
<protein>
    <submittedName>
        <fullName evidence="1">Uncharacterized protein</fullName>
    </submittedName>
</protein>
<comment type="caution">
    <text evidence="1">The sequence shown here is derived from an EMBL/GenBank/DDBJ whole genome shotgun (WGS) entry which is preliminary data.</text>
</comment>
<dbReference type="AlphaFoldDB" id="A0AAJ0LIS1"/>
<evidence type="ECO:0000313" key="2">
    <source>
        <dbReference type="Proteomes" id="UP000071644"/>
    </source>
</evidence>
<name>A0AAJ0LIS1_9PSED</name>
<dbReference type="EMBL" id="LDSN01000036">
    <property type="protein sequence ID" value="KTT16936.1"/>
    <property type="molecule type" value="Genomic_DNA"/>
</dbReference>
<proteinExistence type="predicted"/>
<dbReference type="Proteomes" id="UP000071644">
    <property type="component" value="Unassembled WGS sequence"/>
</dbReference>